<evidence type="ECO:0000256" key="2">
    <source>
        <dbReference type="SAM" id="MobiDB-lite"/>
    </source>
</evidence>
<dbReference type="Pfam" id="PF01832">
    <property type="entry name" value="Glucosaminidase"/>
    <property type="match status" value="1"/>
</dbReference>
<dbReference type="PANTHER" id="PTHR33308:SF9">
    <property type="entry name" value="PEPTIDOGLYCAN HYDROLASE FLGJ"/>
    <property type="match status" value="1"/>
</dbReference>
<dbReference type="EMBL" id="CP097635">
    <property type="protein sequence ID" value="URI06256.1"/>
    <property type="molecule type" value="Genomic_DNA"/>
</dbReference>
<keyword evidence="4" id="KW-0969">Cilium</keyword>
<dbReference type="GO" id="GO:0016787">
    <property type="term" value="F:hydrolase activity"/>
    <property type="evidence" value="ECO:0007669"/>
    <property type="project" value="UniProtKB-KW"/>
</dbReference>
<dbReference type="NCBIfam" id="TIGR02541">
    <property type="entry name" value="flagell_FlgJ"/>
    <property type="match status" value="1"/>
</dbReference>
<keyword evidence="4" id="KW-0966">Cell projection</keyword>
<dbReference type="PANTHER" id="PTHR33308">
    <property type="entry name" value="PEPTIDOGLYCAN HYDROLASE FLGJ"/>
    <property type="match status" value="1"/>
</dbReference>
<protein>
    <submittedName>
        <fullName evidence="4">Flagellar assembly peptidoglycan hydrolase FlgJ</fullName>
    </submittedName>
</protein>
<evidence type="ECO:0000256" key="1">
    <source>
        <dbReference type="ARBA" id="ARBA00022801"/>
    </source>
</evidence>
<keyword evidence="4" id="KW-0282">Flagellum</keyword>
<gene>
    <name evidence="4" type="primary">flgJ</name>
    <name evidence="4" type="ORF">MW290_10005</name>
</gene>
<dbReference type="InterPro" id="IPR002901">
    <property type="entry name" value="MGlyc_endo_b_GlcNAc-like_dom"/>
</dbReference>
<dbReference type="SMART" id="SM00047">
    <property type="entry name" value="LYZ2"/>
    <property type="match status" value="1"/>
</dbReference>
<proteinExistence type="predicted"/>
<keyword evidence="1 4" id="KW-0378">Hydrolase</keyword>
<feature type="domain" description="Mannosyl-glycoprotein endo-beta-N-acetylglucosamidase-like" evidence="3">
    <location>
        <begin position="95"/>
        <end position="252"/>
    </location>
</feature>
<dbReference type="Gene3D" id="1.10.530.10">
    <property type="match status" value="1"/>
</dbReference>
<dbReference type="RefSeq" id="WP_250194519.1">
    <property type="nucleotide sequence ID" value="NZ_CP097635.1"/>
</dbReference>
<feature type="region of interest" description="Disordered" evidence="2">
    <location>
        <begin position="76"/>
        <end position="100"/>
    </location>
</feature>
<feature type="compositionally biased region" description="Low complexity" evidence="2">
    <location>
        <begin position="10"/>
        <end position="29"/>
    </location>
</feature>
<evidence type="ECO:0000313" key="4">
    <source>
        <dbReference type="EMBL" id="URI06256.1"/>
    </source>
</evidence>
<dbReference type="InterPro" id="IPR013377">
    <property type="entry name" value="FlgJ"/>
</dbReference>
<dbReference type="Proteomes" id="UP001056201">
    <property type="component" value="Chromosome 1"/>
</dbReference>
<evidence type="ECO:0000259" key="3">
    <source>
        <dbReference type="SMART" id="SM00047"/>
    </source>
</evidence>
<keyword evidence="5" id="KW-1185">Reference proteome</keyword>
<organism evidence="4 5">
    <name type="scientific">Aquincola tertiaricarbonis</name>
    <dbReference type="NCBI Taxonomy" id="391953"/>
    <lineage>
        <taxon>Bacteria</taxon>
        <taxon>Pseudomonadati</taxon>
        <taxon>Pseudomonadota</taxon>
        <taxon>Betaproteobacteria</taxon>
        <taxon>Burkholderiales</taxon>
        <taxon>Sphaerotilaceae</taxon>
        <taxon>Aquincola</taxon>
    </lineage>
</organism>
<sequence>MFRPDIALLGSTGAAQPTAPTAPAAPSLPGGSGRFSQTFKQLDGEIRDYIANGSRDSGDVPALSSAARAYLARMQAGQGSTQTPATVLDGSGALTDAQAGSPERQAFLGQIAPWAEEASQQLGVAPDILAAHAALESGWGQRPLRAADGSSTHNLFGIKAGSSWRGGSADALTTEYEDGVALKKTERFRSYPDAASAFRDFAQLMQTSPRYQGALNTGTDVRAYADALARGGYATDPNYADKLVSVVNRLRSK</sequence>
<dbReference type="PRINTS" id="PR01002">
    <property type="entry name" value="FLGFLGJ"/>
</dbReference>
<name>A0ABY4RZB7_AQUTE</name>
<dbReference type="Gene3D" id="2.10.70.40">
    <property type="entry name" value="peptidoglycan hydrolase"/>
    <property type="match status" value="1"/>
</dbReference>
<dbReference type="InterPro" id="IPR051056">
    <property type="entry name" value="Glycosyl_Hydrolase_73"/>
</dbReference>
<accession>A0ABY4RZB7</accession>
<reference evidence="4" key="1">
    <citation type="submission" date="2022-05" db="EMBL/GenBank/DDBJ databases">
        <title>An RpoN-dependent PEP-CTERM gene is involved in floc formation of an Aquincola tertiaricarbonis strain.</title>
        <authorList>
            <person name="Qiu D."/>
            <person name="Xia M."/>
        </authorList>
    </citation>
    <scope>NUCLEOTIDE SEQUENCE</scope>
    <source>
        <strain evidence="4">RN12</strain>
    </source>
</reference>
<evidence type="ECO:0000313" key="5">
    <source>
        <dbReference type="Proteomes" id="UP001056201"/>
    </source>
</evidence>
<feature type="region of interest" description="Disordered" evidence="2">
    <location>
        <begin position="9"/>
        <end position="37"/>
    </location>
</feature>